<sequence length="168" mass="18982">MPGSKMDELAVTKSAAWAWYQRGSGSDPKPTSEFGLTRTQRAPQPTRYKLEAERSKAKPSNYSNQPSTDSDDSHLLDKYEIDCISKHLKNYIEMTNSGELGGRRRVEFSPGSEVMGMIKKEKKEKSKGRSKGFWFIRNGAACGGSTDDVVEFGRGVRDRRRPEKQRRS</sequence>
<evidence type="ECO:0000313" key="1">
    <source>
        <dbReference type="EMBL" id="KAH7860610.1"/>
    </source>
</evidence>
<dbReference type="EMBL" id="CM037154">
    <property type="protein sequence ID" value="KAH7860610.1"/>
    <property type="molecule type" value="Genomic_DNA"/>
</dbReference>
<organism evidence="1 2">
    <name type="scientific">Vaccinium darrowii</name>
    <dbReference type="NCBI Taxonomy" id="229202"/>
    <lineage>
        <taxon>Eukaryota</taxon>
        <taxon>Viridiplantae</taxon>
        <taxon>Streptophyta</taxon>
        <taxon>Embryophyta</taxon>
        <taxon>Tracheophyta</taxon>
        <taxon>Spermatophyta</taxon>
        <taxon>Magnoliopsida</taxon>
        <taxon>eudicotyledons</taxon>
        <taxon>Gunneridae</taxon>
        <taxon>Pentapetalae</taxon>
        <taxon>asterids</taxon>
        <taxon>Ericales</taxon>
        <taxon>Ericaceae</taxon>
        <taxon>Vaccinioideae</taxon>
        <taxon>Vaccinieae</taxon>
        <taxon>Vaccinium</taxon>
    </lineage>
</organism>
<gene>
    <name evidence="1" type="ORF">Vadar_015545</name>
</gene>
<dbReference type="Proteomes" id="UP000828048">
    <property type="component" value="Chromosome 4"/>
</dbReference>
<proteinExistence type="predicted"/>
<name>A0ACB7Z508_9ERIC</name>
<evidence type="ECO:0000313" key="2">
    <source>
        <dbReference type="Proteomes" id="UP000828048"/>
    </source>
</evidence>
<keyword evidence="2" id="KW-1185">Reference proteome</keyword>
<protein>
    <submittedName>
        <fullName evidence="1">Uncharacterized protein</fullName>
    </submittedName>
</protein>
<reference evidence="1 2" key="1">
    <citation type="journal article" date="2021" name="Hortic Res">
        <title>High-quality reference genome and annotation aids understanding of berry development for evergreen blueberry (Vaccinium darrowii).</title>
        <authorList>
            <person name="Yu J."/>
            <person name="Hulse-Kemp A.M."/>
            <person name="Babiker E."/>
            <person name="Staton M."/>
        </authorList>
    </citation>
    <scope>NUCLEOTIDE SEQUENCE [LARGE SCALE GENOMIC DNA]</scope>
    <source>
        <strain evidence="2">cv. NJ 8807/NJ 8810</strain>
        <tissue evidence="1">Young leaf</tissue>
    </source>
</reference>
<comment type="caution">
    <text evidence="1">The sequence shown here is derived from an EMBL/GenBank/DDBJ whole genome shotgun (WGS) entry which is preliminary data.</text>
</comment>
<accession>A0ACB7Z508</accession>